<keyword evidence="2" id="KW-1185">Reference proteome</keyword>
<accession>A0ACB8U017</accession>
<evidence type="ECO:0000313" key="1">
    <source>
        <dbReference type="EMBL" id="KAI0087494.1"/>
    </source>
</evidence>
<gene>
    <name evidence="1" type="ORF">BDY19DRAFT_1073106</name>
</gene>
<sequence>MRRPWTYIAVACILPSLSLAIKSSEVGVVDWHTSNIGTTLTGNPSLLPTLHRIEEDGSTKSLVLTGTASNVLAALHPENGTLAWRYLYEEGDRILAFRKHSNFVASVSGTGGAVLRLFDASTGSLLFERPLHQSEAGRLTEPDIVGLSLAFDADASSIYALTNGHTVRRVDTKTGEVQWGWSAPDQTSLTLYSIVLPSPSAIYVVGLSKSFASYTLHVTALSPSDGTVLSSKGIPSSITEGPQSILYVKRVVDGKDVARIAWLEGGKLQSVSLSPELKEHPVPVKGAAYQQLIDTGLGENGLFVAIKDDGAGRVIKLNEDGTGLKVIWEYADSVKAAHYTSSTYSGGLDKDGNPYISRVFWSHVFKKASAHVFAPHLAEGKGLVTGFTFPFETSQHGIIGHVAVDAVTLEEFRVLARLVISTTTGALQLWQQDQLQWTREEGLSDIRAAEFVELPERKIVASGMSEETESFLERLKRQAAEGRGFPQYIAHFVSRFVTGSYDSVSGPIEPLSNANDTNALARDAFGFRKIILAATGKGKVYGLDSATGEIVWSRVLGLGWAAEVGGQIFPVKIFTTKTVSDGDSPQVVLITQRKANNGLVDTVLFHIDAQTGEDATYTSQPNELLQGIDVIAGPLVDAFLYQDTSTKYVILFDEFLQTHVYPDTPEHMQSFVKHIPSLHFTLRTGQPGSTRLTGHRLSSVEEFTGRHVAHASWTASLPAGEDVQKIIRPNRGPIASFGKVLGNRTTLYKYLNPNLLAVTTSSLTDAVPSCGIYVIDSAKGTTVYHAVLPAASGSCDIKAALTENWLVYHYYDDDAGVDQAKGYRLVSVEFYEGSQVNEKTGSSDLSSYSYETTSLSIYEQTYVFPRAITAITTTSTKYGISSKDIIVAGENGIVQSFARRFVDPRRPKRKPTAEEQEEWLVQYDPLIPDDPKRVLSHTYKIPRTREIITSPALLESTSLVFAYGLDLFATRLAPSGTFDVLSEDFNKLQLVLTVLGLAAAIIITRPMVQRKKLKEKWYS</sequence>
<dbReference type="EMBL" id="MU274917">
    <property type="protein sequence ID" value="KAI0087494.1"/>
    <property type="molecule type" value="Genomic_DNA"/>
</dbReference>
<dbReference type="Proteomes" id="UP001055072">
    <property type="component" value="Unassembled WGS sequence"/>
</dbReference>
<evidence type="ECO:0000313" key="2">
    <source>
        <dbReference type="Proteomes" id="UP001055072"/>
    </source>
</evidence>
<reference evidence="1" key="1">
    <citation type="journal article" date="2021" name="Environ. Microbiol.">
        <title>Gene family expansions and transcriptome signatures uncover fungal adaptations to wood decay.</title>
        <authorList>
            <person name="Hage H."/>
            <person name="Miyauchi S."/>
            <person name="Viragh M."/>
            <person name="Drula E."/>
            <person name="Min B."/>
            <person name="Chaduli D."/>
            <person name="Navarro D."/>
            <person name="Favel A."/>
            <person name="Norest M."/>
            <person name="Lesage-Meessen L."/>
            <person name="Balint B."/>
            <person name="Merenyi Z."/>
            <person name="de Eugenio L."/>
            <person name="Morin E."/>
            <person name="Martinez A.T."/>
            <person name="Baldrian P."/>
            <person name="Stursova M."/>
            <person name="Martinez M.J."/>
            <person name="Novotny C."/>
            <person name="Magnuson J.K."/>
            <person name="Spatafora J.W."/>
            <person name="Maurice S."/>
            <person name="Pangilinan J."/>
            <person name="Andreopoulos W."/>
            <person name="LaButti K."/>
            <person name="Hundley H."/>
            <person name="Na H."/>
            <person name="Kuo A."/>
            <person name="Barry K."/>
            <person name="Lipzen A."/>
            <person name="Henrissat B."/>
            <person name="Riley R."/>
            <person name="Ahrendt S."/>
            <person name="Nagy L.G."/>
            <person name="Grigoriev I.V."/>
            <person name="Martin F."/>
            <person name="Rosso M.N."/>
        </authorList>
    </citation>
    <scope>NUCLEOTIDE SEQUENCE</scope>
    <source>
        <strain evidence="1">CBS 384.51</strain>
    </source>
</reference>
<organism evidence="1 2">
    <name type="scientific">Irpex rosettiformis</name>
    <dbReference type="NCBI Taxonomy" id="378272"/>
    <lineage>
        <taxon>Eukaryota</taxon>
        <taxon>Fungi</taxon>
        <taxon>Dikarya</taxon>
        <taxon>Basidiomycota</taxon>
        <taxon>Agaricomycotina</taxon>
        <taxon>Agaricomycetes</taxon>
        <taxon>Polyporales</taxon>
        <taxon>Irpicaceae</taxon>
        <taxon>Irpex</taxon>
    </lineage>
</organism>
<proteinExistence type="predicted"/>
<comment type="caution">
    <text evidence="1">The sequence shown here is derived from an EMBL/GenBank/DDBJ whole genome shotgun (WGS) entry which is preliminary data.</text>
</comment>
<protein>
    <submittedName>
        <fullName evidence="1">Uncharacterized protein</fullName>
    </submittedName>
</protein>
<name>A0ACB8U017_9APHY</name>